<reference evidence="1 2" key="1">
    <citation type="submission" date="2018-07" db="EMBL/GenBank/DDBJ databases">
        <authorList>
            <person name="Dixon J."/>
            <person name="Knudsen H.R."/>
            <person name="Rock W."/>
            <person name="Scott A.N."/>
            <person name="Walsdorf S.L."/>
            <person name="Layton S.R."/>
            <person name="Nayek S."/>
            <person name="Kim T."/>
            <person name="Hughes L.E."/>
            <person name="Garlena R.A."/>
            <person name="Russell D.A."/>
            <person name="Pope W.H."/>
            <person name="Jacobs-Sera D."/>
            <person name="Hatfull G.F."/>
        </authorList>
    </citation>
    <scope>NUCLEOTIDE SEQUENCE [LARGE SCALE GENOMIC DNA]</scope>
</reference>
<sequence length="61" mass="7457">MPRYEKKPKINANLVKRYDEEYYRVLDDNEMMLLKCKGNVRPEGRMQETKTHIISYYIEVD</sequence>
<name>A0A345ME26_9CAUD</name>
<proteinExistence type="predicted"/>
<gene>
    <name evidence="1" type="primary">102</name>
    <name evidence="1" type="ORF">SEA_SPARKLEGODDESS_102</name>
</gene>
<dbReference type="Proteomes" id="UP000259914">
    <property type="component" value="Segment"/>
</dbReference>
<dbReference type="EMBL" id="MH590589">
    <property type="protein sequence ID" value="AXH68807.1"/>
    <property type="molecule type" value="Genomic_DNA"/>
</dbReference>
<evidence type="ECO:0000313" key="2">
    <source>
        <dbReference type="Proteomes" id="UP000259914"/>
    </source>
</evidence>
<organism evidence="1 2">
    <name type="scientific">Streptomyces phage SparkleGoddess</name>
    <dbReference type="NCBI Taxonomy" id="2283305"/>
    <lineage>
        <taxon>Viruses</taxon>
        <taxon>Duplodnaviria</taxon>
        <taxon>Heunggongvirae</taxon>
        <taxon>Uroviricota</taxon>
        <taxon>Caudoviricetes</taxon>
        <taxon>Stanwilliamsviridae</taxon>
        <taxon>Loccivirinae</taxon>
        <taxon>Gilsonvirus</taxon>
        <taxon>Gilsonvirus comrade</taxon>
    </lineage>
</organism>
<protein>
    <submittedName>
        <fullName evidence="1">Uncharacterized protein</fullName>
    </submittedName>
</protein>
<accession>A0A345ME26</accession>
<evidence type="ECO:0000313" key="1">
    <source>
        <dbReference type="EMBL" id="AXH68807.1"/>
    </source>
</evidence>